<dbReference type="AlphaFoldDB" id="A0A2S9M629"/>
<name>A0A2S9M629_9BURK</name>
<dbReference type="InterPro" id="IPR047937">
    <property type="entry name" value="Eex_IncN-like"/>
</dbReference>
<dbReference type="RefSeq" id="WP_367303806.1">
    <property type="nucleotide sequence ID" value="NZ_JAHPLO010000087.1"/>
</dbReference>
<dbReference type="EMBL" id="PVGH01000124">
    <property type="protein sequence ID" value="PRF52008.1"/>
    <property type="molecule type" value="Genomic_DNA"/>
</dbReference>
<sequence length="83" mass="8955">MSDIRMARTLALGAIGVMSVLIAACGKAPESVEWYRHHDAERKAVLKKCHVDAGSANDDQDCRNAADAEVLSGSFTPSPAKRW</sequence>
<evidence type="ECO:0000313" key="1">
    <source>
        <dbReference type="EMBL" id="PRF52008.1"/>
    </source>
</evidence>
<dbReference type="Proteomes" id="UP000238982">
    <property type="component" value="Unassembled WGS sequence"/>
</dbReference>
<comment type="caution">
    <text evidence="1">The sequence shown here is derived from an EMBL/GenBank/DDBJ whole genome shotgun (WGS) entry which is preliminary data.</text>
</comment>
<organism evidence="1 2">
    <name type="scientific">Burkholderia multivorans</name>
    <dbReference type="NCBI Taxonomy" id="87883"/>
    <lineage>
        <taxon>Bacteria</taxon>
        <taxon>Pseudomonadati</taxon>
        <taxon>Pseudomonadota</taxon>
        <taxon>Betaproteobacteria</taxon>
        <taxon>Burkholderiales</taxon>
        <taxon>Burkholderiaceae</taxon>
        <taxon>Burkholderia</taxon>
        <taxon>Burkholderia cepacia complex</taxon>
    </lineage>
</organism>
<evidence type="ECO:0000313" key="2">
    <source>
        <dbReference type="Proteomes" id="UP000238982"/>
    </source>
</evidence>
<gene>
    <name evidence="1" type="ORF">C6Q15_33100</name>
</gene>
<dbReference type="PROSITE" id="PS51257">
    <property type="entry name" value="PROKAR_LIPOPROTEIN"/>
    <property type="match status" value="1"/>
</dbReference>
<evidence type="ECO:0008006" key="3">
    <source>
        <dbReference type="Google" id="ProtNLM"/>
    </source>
</evidence>
<dbReference type="NCBIfam" id="NF033894">
    <property type="entry name" value="Eex_IncN"/>
    <property type="match status" value="1"/>
</dbReference>
<accession>A0A2S9M629</accession>
<reference evidence="1 2" key="1">
    <citation type="submission" date="2018-03" db="EMBL/GenBank/DDBJ databases">
        <authorList>
            <person name="Keele B.F."/>
        </authorList>
    </citation>
    <scope>NUCLEOTIDE SEQUENCE [LARGE SCALE GENOMIC DNA]</scope>
    <source>
        <strain evidence="1 2">AU19729</strain>
    </source>
</reference>
<proteinExistence type="predicted"/>
<protein>
    <recommendedName>
        <fullName evidence="3">EexN family lipoprotein</fullName>
    </recommendedName>
</protein>